<dbReference type="KEGG" id="vab:WPS_12860"/>
<accession>A0AAN1XVZ9</accession>
<dbReference type="PANTHER" id="PTHR32089:SF112">
    <property type="entry name" value="LYSOZYME-LIKE PROTEIN-RELATED"/>
    <property type="match status" value="1"/>
</dbReference>
<dbReference type="GO" id="GO:0007165">
    <property type="term" value="P:signal transduction"/>
    <property type="evidence" value="ECO:0007669"/>
    <property type="project" value="InterPro"/>
</dbReference>
<dbReference type="Proteomes" id="UP001317532">
    <property type="component" value="Chromosome"/>
</dbReference>
<name>A0AAN1XVZ9_UNVUL</name>
<dbReference type="Pfam" id="PF17202">
    <property type="entry name" value="sCache_3_3"/>
    <property type="match status" value="1"/>
</dbReference>
<dbReference type="AlphaFoldDB" id="A0AAN1XVZ9"/>
<gene>
    <name evidence="8" type="ORF">WPS_12860</name>
</gene>
<keyword evidence="2" id="KW-1003">Cell membrane</keyword>
<dbReference type="PANTHER" id="PTHR32089">
    <property type="entry name" value="METHYL-ACCEPTING CHEMOTAXIS PROTEIN MCPB"/>
    <property type="match status" value="1"/>
</dbReference>
<feature type="transmembrane region" description="Helical" evidence="6">
    <location>
        <begin position="189"/>
        <end position="212"/>
    </location>
</feature>
<dbReference type="InterPro" id="IPR003660">
    <property type="entry name" value="HAMP_dom"/>
</dbReference>
<sequence>MDLFAWWRRSRAARILAVTAAVFLAFAATLLVVVRTEISRTIEDETRARVQTASEVLRGFADSAGEMHLSADGKSMMFGTSVINNDFTIVDRVKQVTGADATVFQIIGGKPMRISTTLMQDGKRIVGTELKGVARDAFENGQDYDGMSLVLGLPYINHYALVHDPLGNTIGILYDGIPLAAEHEAIARAFTSILIIALIAIAVVLGLLWLVVRPLASISRRLARDAEALAEGRVDDVRPRGGDDELGRIAESFGELIVYQRAIADVAAAIADGDLSRSVNAAGSGDRLGNAVARMTETLREIVIELQQSSGELGEHAHPLDGAATRSAEIVGGVGVAVRELAAGSADLSTAAETSNVIVRQFEAAIDGIARGAVDQATQVRAASNDAQRMTADVERVAEITADLASAGQQTRTTAQSGAKAVHETIADMTEIQRGVALALEKIASWANSRRASASSSRRSTR</sequence>
<dbReference type="RefSeq" id="WP_317997009.1">
    <property type="nucleotide sequence ID" value="NZ_AP025523.1"/>
</dbReference>
<dbReference type="InterPro" id="IPR029151">
    <property type="entry name" value="Sensor-like_sf"/>
</dbReference>
<keyword evidence="9" id="KW-1185">Reference proteome</keyword>
<proteinExistence type="predicted"/>
<comment type="subcellular location">
    <subcellularLocation>
        <location evidence="1">Cell membrane</location>
        <topology evidence="1">Multi-pass membrane protein</topology>
    </subcellularLocation>
</comment>
<feature type="domain" description="HAMP" evidence="7">
    <location>
        <begin position="261"/>
        <end position="304"/>
    </location>
</feature>
<keyword evidence="3 6" id="KW-0812">Transmembrane</keyword>
<evidence type="ECO:0000259" key="7">
    <source>
        <dbReference type="PROSITE" id="PS50885"/>
    </source>
</evidence>
<evidence type="ECO:0000256" key="6">
    <source>
        <dbReference type="SAM" id="Phobius"/>
    </source>
</evidence>
<protein>
    <recommendedName>
        <fullName evidence="7">HAMP domain-containing protein</fullName>
    </recommendedName>
</protein>
<dbReference type="SUPFAM" id="SSF58104">
    <property type="entry name" value="Methyl-accepting chemotaxis protein (MCP) signaling domain"/>
    <property type="match status" value="1"/>
</dbReference>
<keyword evidence="5 6" id="KW-0472">Membrane</keyword>
<dbReference type="EMBL" id="AP025523">
    <property type="protein sequence ID" value="BDE06010.1"/>
    <property type="molecule type" value="Genomic_DNA"/>
</dbReference>
<dbReference type="GO" id="GO:0005886">
    <property type="term" value="C:plasma membrane"/>
    <property type="evidence" value="ECO:0007669"/>
    <property type="project" value="UniProtKB-SubCell"/>
</dbReference>
<organism evidence="8 9">
    <name type="scientific">Vulcanimicrobium alpinum</name>
    <dbReference type="NCBI Taxonomy" id="3016050"/>
    <lineage>
        <taxon>Bacteria</taxon>
        <taxon>Bacillati</taxon>
        <taxon>Vulcanimicrobiota</taxon>
        <taxon>Vulcanimicrobiia</taxon>
        <taxon>Vulcanimicrobiales</taxon>
        <taxon>Vulcanimicrobiaceae</taxon>
        <taxon>Vulcanimicrobium</taxon>
    </lineage>
</organism>
<keyword evidence="4 6" id="KW-1133">Transmembrane helix</keyword>
<evidence type="ECO:0000256" key="4">
    <source>
        <dbReference type="ARBA" id="ARBA00022989"/>
    </source>
</evidence>
<dbReference type="Gene3D" id="1.10.287.950">
    <property type="entry name" value="Methyl-accepting chemotaxis protein"/>
    <property type="match status" value="1"/>
</dbReference>
<evidence type="ECO:0000256" key="2">
    <source>
        <dbReference type="ARBA" id="ARBA00022475"/>
    </source>
</evidence>
<dbReference type="Gene3D" id="6.10.340.10">
    <property type="match status" value="1"/>
</dbReference>
<evidence type="ECO:0000313" key="8">
    <source>
        <dbReference type="EMBL" id="BDE06010.1"/>
    </source>
</evidence>
<evidence type="ECO:0000256" key="1">
    <source>
        <dbReference type="ARBA" id="ARBA00004651"/>
    </source>
</evidence>
<dbReference type="InterPro" id="IPR033463">
    <property type="entry name" value="sCache_3"/>
</dbReference>
<evidence type="ECO:0000313" key="9">
    <source>
        <dbReference type="Proteomes" id="UP001317532"/>
    </source>
</evidence>
<dbReference type="PROSITE" id="PS50885">
    <property type="entry name" value="HAMP"/>
    <property type="match status" value="1"/>
</dbReference>
<evidence type="ECO:0000256" key="5">
    <source>
        <dbReference type="ARBA" id="ARBA00023136"/>
    </source>
</evidence>
<feature type="transmembrane region" description="Helical" evidence="6">
    <location>
        <begin position="12"/>
        <end position="34"/>
    </location>
</feature>
<reference evidence="8 9" key="1">
    <citation type="journal article" date="2022" name="ISME Commun">
        <title>Vulcanimicrobium alpinus gen. nov. sp. nov., the first cultivated representative of the candidate phylum 'Eremiobacterota', is a metabolically versatile aerobic anoxygenic phototroph.</title>
        <authorList>
            <person name="Yabe S."/>
            <person name="Muto K."/>
            <person name="Abe K."/>
            <person name="Yokota A."/>
            <person name="Staudigel H."/>
            <person name="Tebo B.M."/>
        </authorList>
    </citation>
    <scope>NUCLEOTIDE SEQUENCE [LARGE SCALE GENOMIC DNA]</scope>
    <source>
        <strain evidence="8 9">WC8-2</strain>
    </source>
</reference>
<evidence type="ECO:0000256" key="3">
    <source>
        <dbReference type="ARBA" id="ARBA00022692"/>
    </source>
</evidence>
<dbReference type="SUPFAM" id="SSF103190">
    <property type="entry name" value="Sensory domain-like"/>
    <property type="match status" value="1"/>
</dbReference>